<feature type="transmembrane region" description="Helical" evidence="7">
    <location>
        <begin position="68"/>
        <end position="89"/>
    </location>
</feature>
<dbReference type="Proteomes" id="UP000221538">
    <property type="component" value="Unassembled WGS sequence"/>
</dbReference>
<dbReference type="PANTHER" id="PTHR32322:SF18">
    <property type="entry name" value="S-ADENOSYLMETHIONINE_S-ADENOSYLHOMOCYSTEINE TRANSPORTER"/>
    <property type="match status" value="1"/>
</dbReference>
<comment type="subcellular location">
    <subcellularLocation>
        <location evidence="1">Cell membrane</location>
        <topology evidence="1">Multi-pass membrane protein</topology>
    </subcellularLocation>
</comment>
<evidence type="ECO:0000256" key="4">
    <source>
        <dbReference type="ARBA" id="ARBA00022989"/>
    </source>
</evidence>
<feature type="transmembrane region" description="Helical" evidence="7">
    <location>
        <begin position="101"/>
        <end position="119"/>
    </location>
</feature>
<keyword evidence="5 7" id="KW-0472">Membrane</keyword>
<dbReference type="Pfam" id="PF00892">
    <property type="entry name" value="EamA"/>
    <property type="match status" value="2"/>
</dbReference>
<feature type="transmembrane region" description="Helical" evidence="7">
    <location>
        <begin position="7"/>
        <end position="25"/>
    </location>
</feature>
<feature type="domain" description="EamA" evidence="8">
    <location>
        <begin position="157"/>
        <end position="290"/>
    </location>
</feature>
<feature type="transmembrane region" description="Helical" evidence="7">
    <location>
        <begin position="184"/>
        <end position="203"/>
    </location>
</feature>
<dbReference type="RefSeq" id="WP_082165913.1">
    <property type="nucleotide sequence ID" value="NZ_BEWI01000027.1"/>
</dbReference>
<dbReference type="AlphaFoldDB" id="A0A292Z9Q9"/>
<feature type="transmembrane region" description="Helical" evidence="7">
    <location>
        <begin position="250"/>
        <end position="269"/>
    </location>
</feature>
<feature type="transmembrane region" description="Helical" evidence="7">
    <location>
        <begin position="215"/>
        <end position="238"/>
    </location>
</feature>
<keyword evidence="3 7" id="KW-0812">Transmembrane</keyword>
<gene>
    <name evidence="9" type="ORF">SFOMI_0092</name>
</gene>
<evidence type="ECO:0000256" key="1">
    <source>
        <dbReference type="ARBA" id="ARBA00004651"/>
    </source>
</evidence>
<reference evidence="9 10" key="2">
    <citation type="journal article" date="2013" name="Environ. Sci. Technol.">
        <title>The 4-tert-butylphenol-utilizing bacterium Sphingobium fuliginis OMI can degrade bisphenols via phenolic ring hydroxylation and meta-cleavage pathway.</title>
        <authorList>
            <person name="Ogata Y."/>
            <person name="Goda S."/>
            <person name="Toyama T."/>
            <person name="Sei K."/>
            <person name="Ike M."/>
        </authorList>
    </citation>
    <scope>NUCLEOTIDE SEQUENCE [LARGE SCALE GENOMIC DNA]</scope>
    <source>
        <strain evidence="9 10">OMI</strain>
    </source>
</reference>
<evidence type="ECO:0000256" key="7">
    <source>
        <dbReference type="SAM" id="Phobius"/>
    </source>
</evidence>
<keyword evidence="4 7" id="KW-1133">Transmembrane helix</keyword>
<keyword evidence="2" id="KW-1003">Cell membrane</keyword>
<dbReference type="EMBL" id="BEWI01000027">
    <property type="protein sequence ID" value="GAY19573.1"/>
    <property type="molecule type" value="Genomic_DNA"/>
</dbReference>
<evidence type="ECO:0000313" key="10">
    <source>
        <dbReference type="Proteomes" id="UP000221538"/>
    </source>
</evidence>
<dbReference type="InterPro" id="IPR050638">
    <property type="entry name" value="AA-Vitamin_Transporters"/>
</dbReference>
<dbReference type="InterPro" id="IPR037185">
    <property type="entry name" value="EmrE-like"/>
</dbReference>
<evidence type="ECO:0000256" key="6">
    <source>
        <dbReference type="SAM" id="MobiDB-lite"/>
    </source>
</evidence>
<feature type="transmembrane region" description="Helical" evidence="7">
    <location>
        <begin position="37"/>
        <end position="56"/>
    </location>
</feature>
<evidence type="ECO:0000313" key="9">
    <source>
        <dbReference type="EMBL" id="GAY19573.1"/>
    </source>
</evidence>
<feature type="domain" description="EamA" evidence="8">
    <location>
        <begin position="11"/>
        <end position="142"/>
    </location>
</feature>
<feature type="transmembrane region" description="Helical" evidence="7">
    <location>
        <begin position="126"/>
        <end position="145"/>
    </location>
</feature>
<dbReference type="GO" id="GO:0005886">
    <property type="term" value="C:plasma membrane"/>
    <property type="evidence" value="ECO:0007669"/>
    <property type="project" value="UniProtKB-SubCell"/>
</dbReference>
<evidence type="ECO:0000256" key="3">
    <source>
        <dbReference type="ARBA" id="ARBA00022692"/>
    </source>
</evidence>
<organism evidence="9 10">
    <name type="scientific">Sphingobium fuliginis (strain ATCC 27551)</name>
    <dbReference type="NCBI Taxonomy" id="336203"/>
    <lineage>
        <taxon>Bacteria</taxon>
        <taxon>Pseudomonadati</taxon>
        <taxon>Pseudomonadota</taxon>
        <taxon>Alphaproteobacteria</taxon>
        <taxon>Sphingomonadales</taxon>
        <taxon>Sphingomonadaceae</taxon>
        <taxon>Sphingobium</taxon>
    </lineage>
</organism>
<sequence>MGRKTEAAAYGALMIVMLLWAGNSIVGRAVHEQIPPFTLAFVRWSGAALILFPFARRPMAADRALLRQGLPVILLLGVVGVGAFNAFLYAGLRYTSATNGLLIQAAIPAMVLLADRLIFMQRARAWQVAGVGVSTLGVALVILKADVRMLIGMRFGLGDALVLAGVIAWALYTSLLRLRPPVHPLSFLQATFLIGVLCMLPLAAAEWHGQGFPELTWPVIGAFVYVATLPSLLAYMLFNAAVASIGAAKAGQTIALMPLFGAGLASILLAEPLHGYHLAGMALILGGIILGARSGRGRGVPSGDRPADACPQLGDIENDPAVQAGSGKRKLK</sequence>
<proteinExistence type="predicted"/>
<dbReference type="SUPFAM" id="SSF103481">
    <property type="entry name" value="Multidrug resistance efflux transporter EmrE"/>
    <property type="match status" value="2"/>
</dbReference>
<evidence type="ECO:0000256" key="5">
    <source>
        <dbReference type="ARBA" id="ARBA00023136"/>
    </source>
</evidence>
<feature type="region of interest" description="Disordered" evidence="6">
    <location>
        <begin position="299"/>
        <end position="332"/>
    </location>
</feature>
<evidence type="ECO:0000259" key="8">
    <source>
        <dbReference type="Pfam" id="PF00892"/>
    </source>
</evidence>
<dbReference type="PANTHER" id="PTHR32322">
    <property type="entry name" value="INNER MEMBRANE TRANSPORTER"/>
    <property type="match status" value="1"/>
</dbReference>
<evidence type="ECO:0000256" key="2">
    <source>
        <dbReference type="ARBA" id="ARBA00022475"/>
    </source>
</evidence>
<protein>
    <recommendedName>
        <fullName evidence="8">EamA domain-containing protein</fullName>
    </recommendedName>
</protein>
<feature type="transmembrane region" description="Helical" evidence="7">
    <location>
        <begin position="151"/>
        <end position="172"/>
    </location>
</feature>
<reference evidence="9 10" key="1">
    <citation type="journal article" date="2013" name="Biodegradation">
        <title>Occurrence of 4-tert-butylphenol (4-t-BP) biodegradation in an aquatic sample caused by the presence of Spirodela polyrrhiza and isolation of a 4-t-BP-utilizing bacterium.</title>
        <authorList>
            <person name="Ogata Y."/>
            <person name="Toyama T."/>
            <person name="Yu N."/>
            <person name="Wang X."/>
            <person name="Sei K."/>
            <person name="Ike M."/>
        </authorList>
    </citation>
    <scope>NUCLEOTIDE SEQUENCE [LARGE SCALE GENOMIC DNA]</scope>
    <source>
        <strain evidence="9 10">OMI</strain>
    </source>
</reference>
<accession>A0A292Z9Q9</accession>
<feature type="transmembrane region" description="Helical" evidence="7">
    <location>
        <begin position="275"/>
        <end position="292"/>
    </location>
</feature>
<comment type="caution">
    <text evidence="9">The sequence shown here is derived from an EMBL/GenBank/DDBJ whole genome shotgun (WGS) entry which is preliminary data.</text>
</comment>
<name>A0A292Z9Q9_SPHSA</name>
<dbReference type="InterPro" id="IPR000620">
    <property type="entry name" value="EamA_dom"/>
</dbReference>